<dbReference type="SUPFAM" id="SSF52922">
    <property type="entry name" value="TK C-terminal domain-like"/>
    <property type="match status" value="1"/>
</dbReference>
<dbReference type="PANTHER" id="PTHR32154">
    <property type="entry name" value="PYRUVATE-FLAVODOXIN OXIDOREDUCTASE-RELATED"/>
    <property type="match status" value="1"/>
</dbReference>
<dbReference type="GO" id="GO:0016903">
    <property type="term" value="F:oxidoreductase activity, acting on the aldehyde or oxo group of donors"/>
    <property type="evidence" value="ECO:0007669"/>
    <property type="project" value="InterPro"/>
</dbReference>
<gene>
    <name evidence="5" type="ORF">US52_C0023G0011</name>
</gene>
<dbReference type="Gene3D" id="3.40.50.970">
    <property type="match status" value="1"/>
</dbReference>
<dbReference type="Gene3D" id="3.40.50.920">
    <property type="match status" value="1"/>
</dbReference>
<feature type="domain" description="Pyruvate/ketoisovalerate oxidoreductase catalytic" evidence="2">
    <location>
        <begin position="13"/>
        <end position="181"/>
    </location>
</feature>
<dbReference type="NCBIfam" id="TIGR03710">
    <property type="entry name" value="OAFO_sf"/>
    <property type="match status" value="1"/>
</dbReference>
<dbReference type="AlphaFoldDB" id="A0A0G0K4D9"/>
<dbReference type="EMBL" id="LBTH01000023">
    <property type="protein sequence ID" value="KKQ35511.1"/>
    <property type="molecule type" value="Genomic_DNA"/>
</dbReference>
<dbReference type="GO" id="GO:0006979">
    <property type="term" value="P:response to oxidative stress"/>
    <property type="evidence" value="ECO:0007669"/>
    <property type="project" value="TreeGrafter"/>
</dbReference>
<evidence type="ECO:0000256" key="1">
    <source>
        <dbReference type="ARBA" id="ARBA00023002"/>
    </source>
</evidence>
<dbReference type="Pfam" id="PF17147">
    <property type="entry name" value="PFOR_II"/>
    <property type="match status" value="1"/>
</dbReference>
<dbReference type="Pfam" id="PF01855">
    <property type="entry name" value="POR_N"/>
    <property type="match status" value="1"/>
</dbReference>
<name>A0A0G0K4D9_9BACT</name>
<dbReference type="InterPro" id="IPR033412">
    <property type="entry name" value="PFOR_II"/>
</dbReference>
<dbReference type="InterPro" id="IPR009014">
    <property type="entry name" value="Transketo_C/PFOR_II"/>
</dbReference>
<dbReference type="FunFam" id="3.40.50.970:FF:000022">
    <property type="entry name" value="2-oxoglutarate ferredoxin oxidoreductase alpha subunit"/>
    <property type="match status" value="1"/>
</dbReference>
<dbReference type="Proteomes" id="UP000034852">
    <property type="component" value="Unassembled WGS sequence"/>
</dbReference>
<keyword evidence="5" id="KW-0670">Pyruvate</keyword>
<dbReference type="SUPFAM" id="SSF53323">
    <property type="entry name" value="Pyruvate-ferredoxin oxidoreductase, PFOR, domain III"/>
    <property type="match status" value="1"/>
</dbReference>
<dbReference type="PANTHER" id="PTHR32154:SF20">
    <property type="entry name" value="2-OXOGLUTARATE OXIDOREDUCTASE SUBUNIT KORA"/>
    <property type="match status" value="1"/>
</dbReference>
<evidence type="ECO:0000313" key="6">
    <source>
        <dbReference type="Proteomes" id="UP000034852"/>
    </source>
</evidence>
<keyword evidence="1" id="KW-0560">Oxidoreductase</keyword>
<dbReference type="Gene3D" id="3.40.920.10">
    <property type="entry name" value="Pyruvate-ferredoxin oxidoreductase, PFOR, domain III"/>
    <property type="match status" value="1"/>
</dbReference>
<dbReference type="SUPFAM" id="SSF52518">
    <property type="entry name" value="Thiamin diphosphate-binding fold (THDP-binding)"/>
    <property type="match status" value="1"/>
</dbReference>
<organism evidence="5 6">
    <name type="scientific">candidate division WS6 bacterium GW2011_GWA2_37_6</name>
    <dbReference type="NCBI Taxonomy" id="1619087"/>
    <lineage>
        <taxon>Bacteria</taxon>
        <taxon>Candidatus Dojkabacteria</taxon>
    </lineage>
</organism>
<evidence type="ECO:0000259" key="4">
    <source>
        <dbReference type="Pfam" id="PF17147"/>
    </source>
</evidence>
<feature type="domain" description="Pyruvate:ferredoxin oxidoreductase core" evidence="4">
    <location>
        <begin position="495"/>
        <end position="568"/>
    </location>
</feature>
<evidence type="ECO:0000259" key="3">
    <source>
        <dbReference type="Pfam" id="PF01855"/>
    </source>
</evidence>
<proteinExistence type="predicted"/>
<evidence type="ECO:0000313" key="5">
    <source>
        <dbReference type="EMBL" id="KKQ35511.1"/>
    </source>
</evidence>
<dbReference type="InterPro" id="IPR002869">
    <property type="entry name" value="Pyrv_flavodox_OxRed_cen"/>
</dbReference>
<reference evidence="5 6" key="1">
    <citation type="journal article" date="2015" name="Nature">
        <title>rRNA introns, odd ribosomes, and small enigmatic genomes across a large radiation of phyla.</title>
        <authorList>
            <person name="Brown C.T."/>
            <person name="Hug L.A."/>
            <person name="Thomas B.C."/>
            <person name="Sharon I."/>
            <person name="Castelle C.J."/>
            <person name="Singh A."/>
            <person name="Wilkins M.J."/>
            <person name="Williams K.H."/>
            <person name="Banfield J.F."/>
        </authorList>
    </citation>
    <scope>NUCLEOTIDE SEQUENCE [LARGE SCALE GENOMIC DNA]</scope>
</reference>
<sequence length="594" mass="65006">MQNRYTIKIAGAAGQGIKSSGIIISKALKRAGYYTFGYTEYPSLIKGGHNVYQIEVARHNIGSITRDTDVLLALNKESIDIHIHEFDKDGGIIIMDNTVPVSPETQKLVDQYKVKLYQLPLLDLATQGGGSALMKNTVTLGAIWKTLGLDLELLLNVIAEVFNKGEAIVEANKKAATAGYNAITEELTGFMDRLTNGAQPSGQTEENGVVKNSLVISGNEALSLGAIAAGVKIYSSYPMTPASTILTSLANWAKQSGILVKQAEDEITAANMCIGANFAGTRALCGTSGGGFDLMSESISLAGITETPFVVVLGQRHGPATGAPTWTAQGDLNLALHAAHGEFPRVVISCSDAEDVFYLMGEAFNIAEKFQLPVVFMTEKYIGESTYTIAGYDQAKIKIDRGEILSQDQLNGTELRYKLTDSGVSPRWYPGQHSELPASKINSTFINNSDEHDEKGYSTEDDKVIKAQVEKRMKKLESVKAYLPEPKMTGDENPDVIFVSWGSNITILNDAAKILREQGQKVGILHYTYMWPLKTETLETLRGKEDKVYVVEQNYQGQLAQLIKRETGINFTKRILRYDSKPFYLEDILEAVKA</sequence>
<dbReference type="Pfam" id="PF01558">
    <property type="entry name" value="POR"/>
    <property type="match status" value="1"/>
</dbReference>
<feature type="domain" description="Pyruvate flavodoxin/ferredoxin oxidoreductase pyrimidine binding" evidence="3">
    <location>
        <begin position="225"/>
        <end position="467"/>
    </location>
</feature>
<dbReference type="PATRIC" id="fig|1619087.5.peg.333"/>
<evidence type="ECO:0000259" key="2">
    <source>
        <dbReference type="Pfam" id="PF01558"/>
    </source>
</evidence>
<dbReference type="CDD" id="cd07034">
    <property type="entry name" value="TPP_PYR_PFOR_IOR-alpha_like"/>
    <property type="match status" value="1"/>
</dbReference>
<dbReference type="InterPro" id="IPR029061">
    <property type="entry name" value="THDP-binding"/>
</dbReference>
<dbReference type="InterPro" id="IPR002880">
    <property type="entry name" value="Pyrv_Fd/Flavodoxin_OxRdtase_N"/>
</dbReference>
<dbReference type="InterPro" id="IPR050722">
    <property type="entry name" value="Pyruvate:ferred/Flavod_OxRd"/>
</dbReference>
<comment type="caution">
    <text evidence="5">The sequence shown here is derived from an EMBL/GenBank/DDBJ whole genome shotgun (WGS) entry which is preliminary data.</text>
</comment>
<dbReference type="InterPro" id="IPR019752">
    <property type="entry name" value="Pyrv/ketoisovalerate_OxRed_cat"/>
</dbReference>
<accession>A0A0G0K4D9</accession>
<dbReference type="InterPro" id="IPR022367">
    <property type="entry name" value="2-oxoacid/accept_OxRdtase_asu"/>
</dbReference>
<protein>
    <submittedName>
        <fullName evidence="5">Pyruvate flavodoxin/ferredoxin oxidoreductase-like protein</fullName>
    </submittedName>
</protein>